<dbReference type="GO" id="GO:0005506">
    <property type="term" value="F:iron ion binding"/>
    <property type="evidence" value="ECO:0007669"/>
    <property type="project" value="InterPro"/>
</dbReference>
<keyword evidence="4" id="KW-0560">Oxidoreductase</keyword>
<sequence>METTATTLRWAIVFLVTHQDVQKKMQKEIDEVVGRDRRPTMTDKMNLPYSTAVVLEVQRKANIVTINVPRYTTVDTEIGGHSIPAHTTIIAQITSVHDSPDAYSNPDRFDPAHFLESDGKTFNKTAMDHLVPFSLGKRVCAGESLARMELFLILLSLVQRYSFDVPKGGSLPDLTPIFGTALTPHPYKCKVTLRI</sequence>
<dbReference type="PRINTS" id="PR00463">
    <property type="entry name" value="EP450I"/>
</dbReference>
<comment type="cofactor">
    <cofactor evidence="3">
        <name>heme</name>
        <dbReference type="ChEBI" id="CHEBI:30413"/>
    </cofactor>
</comment>
<name>A0A914UUQ5_9BILA</name>
<dbReference type="PANTHER" id="PTHR24284">
    <property type="entry name" value="CYTOCHROME P450 FAMILY"/>
    <property type="match status" value="1"/>
</dbReference>
<keyword evidence="5" id="KW-1185">Reference proteome</keyword>
<evidence type="ECO:0000256" key="2">
    <source>
        <dbReference type="ARBA" id="ARBA00023033"/>
    </source>
</evidence>
<dbReference type="Pfam" id="PF00067">
    <property type="entry name" value="p450"/>
    <property type="match status" value="1"/>
</dbReference>
<organism evidence="5 6">
    <name type="scientific">Plectus sambesii</name>
    <dbReference type="NCBI Taxonomy" id="2011161"/>
    <lineage>
        <taxon>Eukaryota</taxon>
        <taxon>Metazoa</taxon>
        <taxon>Ecdysozoa</taxon>
        <taxon>Nematoda</taxon>
        <taxon>Chromadorea</taxon>
        <taxon>Plectida</taxon>
        <taxon>Plectina</taxon>
        <taxon>Plectoidea</taxon>
        <taxon>Plectidae</taxon>
        <taxon>Plectus</taxon>
    </lineage>
</organism>
<dbReference type="PROSITE" id="PS00086">
    <property type="entry name" value="CYTOCHROME_P450"/>
    <property type="match status" value="1"/>
</dbReference>
<protein>
    <submittedName>
        <fullName evidence="6">Uncharacterized protein</fullName>
    </submittedName>
</protein>
<comment type="similarity">
    <text evidence="1 4">Belongs to the cytochrome P450 family.</text>
</comment>
<keyword evidence="3 4" id="KW-0479">Metal-binding</keyword>
<evidence type="ECO:0000313" key="5">
    <source>
        <dbReference type="Proteomes" id="UP000887566"/>
    </source>
</evidence>
<dbReference type="AlphaFoldDB" id="A0A914UUQ5"/>
<evidence type="ECO:0000256" key="4">
    <source>
        <dbReference type="RuleBase" id="RU000461"/>
    </source>
</evidence>
<dbReference type="InterPro" id="IPR036396">
    <property type="entry name" value="Cyt_P450_sf"/>
</dbReference>
<dbReference type="SUPFAM" id="SSF48264">
    <property type="entry name" value="Cytochrome P450"/>
    <property type="match status" value="1"/>
</dbReference>
<evidence type="ECO:0000256" key="1">
    <source>
        <dbReference type="ARBA" id="ARBA00010617"/>
    </source>
</evidence>
<keyword evidence="3 4" id="KW-0408">Iron</keyword>
<dbReference type="GO" id="GO:0020037">
    <property type="term" value="F:heme binding"/>
    <property type="evidence" value="ECO:0007669"/>
    <property type="project" value="InterPro"/>
</dbReference>
<dbReference type="GO" id="GO:0016705">
    <property type="term" value="F:oxidoreductase activity, acting on paired donors, with incorporation or reduction of molecular oxygen"/>
    <property type="evidence" value="ECO:0007669"/>
    <property type="project" value="InterPro"/>
</dbReference>
<dbReference type="GO" id="GO:0004497">
    <property type="term" value="F:monooxygenase activity"/>
    <property type="evidence" value="ECO:0007669"/>
    <property type="project" value="UniProtKB-KW"/>
</dbReference>
<dbReference type="Proteomes" id="UP000887566">
    <property type="component" value="Unplaced"/>
</dbReference>
<dbReference type="InterPro" id="IPR017972">
    <property type="entry name" value="Cyt_P450_CS"/>
</dbReference>
<dbReference type="PANTHER" id="PTHR24284:SF1">
    <property type="entry name" value="CYTOCHROME P450 FAMILY"/>
    <property type="match status" value="1"/>
</dbReference>
<evidence type="ECO:0000313" key="6">
    <source>
        <dbReference type="WBParaSite" id="PSAMB.scaffold12789size2584.g35096.t1"/>
    </source>
</evidence>
<proteinExistence type="inferred from homology"/>
<evidence type="ECO:0000256" key="3">
    <source>
        <dbReference type="PIRSR" id="PIRSR602401-1"/>
    </source>
</evidence>
<feature type="binding site" description="axial binding residue" evidence="3">
    <location>
        <position position="140"/>
    </location>
    <ligand>
        <name>heme</name>
        <dbReference type="ChEBI" id="CHEBI:30413"/>
    </ligand>
    <ligandPart>
        <name>Fe</name>
        <dbReference type="ChEBI" id="CHEBI:18248"/>
    </ligandPart>
</feature>
<accession>A0A914UUQ5</accession>
<dbReference type="PRINTS" id="PR00385">
    <property type="entry name" value="P450"/>
</dbReference>
<dbReference type="InterPro" id="IPR002401">
    <property type="entry name" value="Cyt_P450_E_grp-I"/>
</dbReference>
<dbReference type="InterPro" id="IPR001128">
    <property type="entry name" value="Cyt_P450"/>
</dbReference>
<keyword evidence="3 4" id="KW-0349">Heme</keyword>
<dbReference type="WBParaSite" id="PSAMB.scaffold12789size2584.g35096.t1">
    <property type="protein sequence ID" value="PSAMB.scaffold12789size2584.g35096.t1"/>
    <property type="gene ID" value="PSAMB.scaffold12789size2584.g35096"/>
</dbReference>
<dbReference type="Gene3D" id="1.10.630.10">
    <property type="entry name" value="Cytochrome P450"/>
    <property type="match status" value="1"/>
</dbReference>
<keyword evidence="2 4" id="KW-0503">Monooxygenase</keyword>
<reference evidence="6" key="1">
    <citation type="submission" date="2022-11" db="UniProtKB">
        <authorList>
            <consortium name="WormBaseParasite"/>
        </authorList>
    </citation>
    <scope>IDENTIFICATION</scope>
</reference>